<protein>
    <submittedName>
        <fullName evidence="1">FXSXX-COOH protein</fullName>
    </submittedName>
</protein>
<proteinExistence type="predicted"/>
<organism evidence="1 2">
    <name type="scientific">Actinacidiphila rubida</name>
    <dbReference type="NCBI Taxonomy" id="310780"/>
    <lineage>
        <taxon>Bacteria</taxon>
        <taxon>Bacillati</taxon>
        <taxon>Actinomycetota</taxon>
        <taxon>Actinomycetes</taxon>
        <taxon>Kitasatosporales</taxon>
        <taxon>Streptomycetaceae</taxon>
        <taxon>Actinacidiphila</taxon>
    </lineage>
</organism>
<sequence length="58" mass="6169">MEQSMPAVESELVDLTGVSLEALRALDEDALAAPLAALLRRIDDPQAIAAGYNQSRSD</sequence>
<keyword evidence="2" id="KW-1185">Reference proteome</keyword>
<dbReference type="EMBL" id="FODD01000002">
    <property type="protein sequence ID" value="SEN16461.1"/>
    <property type="molecule type" value="Genomic_DNA"/>
</dbReference>
<dbReference type="RefSeq" id="WP_176735633.1">
    <property type="nucleotide sequence ID" value="NZ_FODD01000002.1"/>
</dbReference>
<accession>A0A1H8EA79</accession>
<gene>
    <name evidence="1" type="ORF">SAMN05216267_1002102</name>
</gene>
<dbReference type="Proteomes" id="UP000181951">
    <property type="component" value="Unassembled WGS sequence"/>
</dbReference>
<dbReference type="AlphaFoldDB" id="A0A1H8EA79"/>
<evidence type="ECO:0000313" key="1">
    <source>
        <dbReference type="EMBL" id="SEN16461.1"/>
    </source>
</evidence>
<evidence type="ECO:0000313" key="2">
    <source>
        <dbReference type="Proteomes" id="UP000181951"/>
    </source>
</evidence>
<dbReference type="STRING" id="310780.SAMN05216267_1002102"/>
<reference evidence="1 2" key="1">
    <citation type="submission" date="2016-10" db="EMBL/GenBank/DDBJ databases">
        <authorList>
            <person name="de Groot N.N."/>
        </authorList>
    </citation>
    <scope>NUCLEOTIDE SEQUENCE [LARGE SCALE GENOMIC DNA]</scope>
    <source>
        <strain evidence="1 2">CGMCC 4.2026</strain>
    </source>
</reference>
<name>A0A1H8EA79_9ACTN</name>